<evidence type="ECO:0000256" key="7">
    <source>
        <dbReference type="ARBA" id="ARBA00023211"/>
    </source>
</evidence>
<keyword evidence="3" id="KW-0547">Nucleotide-binding</keyword>
<dbReference type="EMBL" id="LQMQ01000039">
    <property type="protein sequence ID" value="KUO40536.1"/>
    <property type="molecule type" value="Genomic_DNA"/>
</dbReference>
<evidence type="ECO:0000256" key="1">
    <source>
        <dbReference type="ARBA" id="ARBA00022598"/>
    </source>
</evidence>
<evidence type="ECO:0000256" key="5">
    <source>
        <dbReference type="ARBA" id="ARBA00022958"/>
    </source>
</evidence>
<keyword evidence="4" id="KW-0460">Magnesium</keyword>
<feature type="domain" description="Coenzyme F420:L-glutamate ligase-like" evidence="8">
    <location>
        <begin position="9"/>
        <end position="223"/>
    </location>
</feature>
<dbReference type="Pfam" id="PF01996">
    <property type="entry name" value="F420_ligase"/>
    <property type="match status" value="1"/>
</dbReference>
<dbReference type="STRING" id="1776334.APZ16_04950"/>
<dbReference type="SUPFAM" id="SSF144010">
    <property type="entry name" value="CofE-like"/>
    <property type="match status" value="1"/>
</dbReference>
<reference evidence="9 10" key="1">
    <citation type="journal article" date="2016" name="Nat. Microbiol.">
        <title>Genomic inference of the metabolism of cosmopolitan subsurface Archaea, Hadesarchaea.</title>
        <authorList>
            <person name="Baker B.J."/>
            <person name="Saw J.H."/>
            <person name="Lind A.E."/>
            <person name="Lazar C.S."/>
            <person name="Hinrichs K.-U."/>
            <person name="Teske A.P."/>
            <person name="Ettema T.J."/>
        </authorList>
    </citation>
    <scope>NUCLEOTIDE SEQUENCE [LARGE SCALE GENOMIC DNA]</scope>
</reference>
<dbReference type="InterPro" id="IPR008225">
    <property type="entry name" value="F420-0_g-glutamyl_ligase"/>
</dbReference>
<keyword evidence="6" id="KW-0342">GTP-binding</keyword>
<gene>
    <name evidence="9" type="ORF">APZ16_04950</name>
</gene>
<keyword evidence="2" id="KW-0479">Metal-binding</keyword>
<proteinExistence type="predicted"/>
<keyword evidence="1 9" id="KW-0436">Ligase</keyword>
<dbReference type="GO" id="GO:0052618">
    <property type="term" value="F:coenzyme F420-0:L-glutamate ligase activity"/>
    <property type="evidence" value="ECO:0007669"/>
    <property type="project" value="TreeGrafter"/>
</dbReference>
<dbReference type="Gene3D" id="3.30.1330.100">
    <property type="entry name" value="CofE-like"/>
    <property type="match status" value="1"/>
</dbReference>
<sequence>MQLIPIKGIPMVRRGDDVGELILEAAEKQHLKIEDGDVLAVAQTVISKAEGEVVDLRTIRPSQRAIEIGRRIDKDPRVVEVILQQSAEIVRLAHVIISRTRHGFVCANAGVDRSNVDEEHVTLLPRDPDASAARIRERIRKKLGVDIAVIVTDTQGRPFRCGCTGLAIGVSGMKPLLDMRGRRDLYGKELKVTVTCPADSLAAAAVMLMGESNEGIPAVLIKGAGYERGNGSIRELIRAPELDLFR</sequence>
<dbReference type="NCBIfam" id="NF009809">
    <property type="entry name" value="PRK13293.1"/>
    <property type="match status" value="1"/>
</dbReference>
<evidence type="ECO:0000256" key="2">
    <source>
        <dbReference type="ARBA" id="ARBA00022723"/>
    </source>
</evidence>
<evidence type="ECO:0000313" key="10">
    <source>
        <dbReference type="Proteomes" id="UP000074294"/>
    </source>
</evidence>
<dbReference type="NCBIfam" id="TIGR01916">
    <property type="entry name" value="F420_cofE"/>
    <property type="match status" value="1"/>
</dbReference>
<dbReference type="AlphaFoldDB" id="A0A147JVI6"/>
<dbReference type="Gene3D" id="3.90.1660.10">
    <property type="entry name" value="CofE-like domain"/>
    <property type="match status" value="1"/>
</dbReference>
<protein>
    <submittedName>
        <fullName evidence="9">Coenzyme F420:L-glutamate ligase</fullName>
    </submittedName>
</protein>
<evidence type="ECO:0000313" key="9">
    <source>
        <dbReference type="EMBL" id="KUO40536.1"/>
    </source>
</evidence>
<dbReference type="InterPro" id="IPR002847">
    <property type="entry name" value="F420-0_gamma-glut_ligase-dom"/>
</dbReference>
<evidence type="ECO:0000259" key="8">
    <source>
        <dbReference type="Pfam" id="PF01996"/>
    </source>
</evidence>
<evidence type="ECO:0000256" key="4">
    <source>
        <dbReference type="ARBA" id="ARBA00022842"/>
    </source>
</evidence>
<organism evidence="9 10">
    <name type="scientific">Hadarchaeum yellowstonense</name>
    <dbReference type="NCBI Taxonomy" id="1776334"/>
    <lineage>
        <taxon>Archaea</taxon>
        <taxon>Methanobacteriati</taxon>
        <taxon>Candidatus Hadarchaeota</taxon>
        <taxon>Candidatus Hadarchaeia</taxon>
        <taxon>Candidatus Hadarchaeales</taxon>
        <taxon>Candidatus Hadarchaeaceae</taxon>
        <taxon>Candidatus Hadarchaeum</taxon>
    </lineage>
</organism>
<keyword evidence="7" id="KW-0464">Manganese</keyword>
<accession>A0A147JVI6</accession>
<dbReference type="PANTHER" id="PTHR47917">
    <property type="match status" value="1"/>
</dbReference>
<dbReference type="PANTHER" id="PTHR47917:SF1">
    <property type="entry name" value="COENZYME F420:L-GLUTAMATE LIGASE"/>
    <property type="match status" value="1"/>
</dbReference>
<comment type="caution">
    <text evidence="9">The sequence shown here is derived from an EMBL/GenBank/DDBJ whole genome shotgun (WGS) entry which is preliminary data.</text>
</comment>
<evidence type="ECO:0000256" key="3">
    <source>
        <dbReference type="ARBA" id="ARBA00022741"/>
    </source>
</evidence>
<keyword evidence="5" id="KW-0630">Potassium</keyword>
<dbReference type="GO" id="GO:0005525">
    <property type="term" value="F:GTP binding"/>
    <property type="evidence" value="ECO:0007669"/>
    <property type="project" value="UniProtKB-KW"/>
</dbReference>
<name>A0A147JVI6_HADYE</name>
<evidence type="ECO:0000256" key="6">
    <source>
        <dbReference type="ARBA" id="ARBA00023134"/>
    </source>
</evidence>
<dbReference type="Proteomes" id="UP000074294">
    <property type="component" value="Unassembled WGS sequence"/>
</dbReference>
<dbReference type="GO" id="GO:0046872">
    <property type="term" value="F:metal ion binding"/>
    <property type="evidence" value="ECO:0007669"/>
    <property type="project" value="UniProtKB-KW"/>
</dbReference>